<feature type="transmembrane region" description="Helical" evidence="5">
    <location>
        <begin position="12"/>
        <end position="33"/>
    </location>
</feature>
<dbReference type="AlphaFoldDB" id="A0A4R3LY21"/>
<feature type="transmembrane region" description="Helical" evidence="5">
    <location>
        <begin position="144"/>
        <end position="162"/>
    </location>
</feature>
<keyword evidence="1" id="KW-0285">Flavoprotein</keyword>
<keyword evidence="5" id="KW-1133">Transmembrane helix</keyword>
<feature type="region of interest" description="Disordered" evidence="4">
    <location>
        <begin position="228"/>
        <end position="282"/>
    </location>
</feature>
<accession>A0A4R3LY21</accession>
<dbReference type="Pfam" id="PF00258">
    <property type="entry name" value="Flavodoxin_1"/>
    <property type="match status" value="1"/>
</dbReference>
<evidence type="ECO:0000256" key="2">
    <source>
        <dbReference type="ARBA" id="ARBA00022643"/>
    </source>
</evidence>
<dbReference type="GO" id="GO:0016491">
    <property type="term" value="F:oxidoreductase activity"/>
    <property type="evidence" value="ECO:0007669"/>
    <property type="project" value="InterPro"/>
</dbReference>
<evidence type="ECO:0000256" key="4">
    <source>
        <dbReference type="SAM" id="MobiDB-lite"/>
    </source>
</evidence>
<dbReference type="Pfam" id="PF00175">
    <property type="entry name" value="NAD_binding_1"/>
    <property type="match status" value="1"/>
</dbReference>
<dbReference type="PRINTS" id="PR00371">
    <property type="entry name" value="FPNCR"/>
</dbReference>
<dbReference type="InterPro" id="IPR017927">
    <property type="entry name" value="FAD-bd_FR_type"/>
</dbReference>
<dbReference type="CDD" id="cd06200">
    <property type="entry name" value="SiR_like1"/>
    <property type="match status" value="1"/>
</dbReference>
<evidence type="ECO:0000259" key="7">
    <source>
        <dbReference type="PROSITE" id="PS51384"/>
    </source>
</evidence>
<dbReference type="InterPro" id="IPR029039">
    <property type="entry name" value="Flavoprotein-like_sf"/>
</dbReference>
<keyword evidence="3" id="KW-0813">Transport</keyword>
<dbReference type="PROSITE" id="PS51384">
    <property type="entry name" value="FAD_FR"/>
    <property type="match status" value="1"/>
</dbReference>
<evidence type="ECO:0000313" key="8">
    <source>
        <dbReference type="EMBL" id="TCT04689.1"/>
    </source>
</evidence>
<feature type="transmembrane region" description="Helical" evidence="5">
    <location>
        <begin position="377"/>
        <end position="399"/>
    </location>
</feature>
<keyword evidence="2" id="KW-0288">FMN</keyword>
<proteinExistence type="predicted"/>
<dbReference type="InterPro" id="IPR017938">
    <property type="entry name" value="Riboflavin_synthase-like_b-brl"/>
</dbReference>
<dbReference type="PANTHER" id="PTHR34219">
    <property type="entry name" value="IRON-REGULATED INNER MEMBRANE PROTEIN-RELATED"/>
    <property type="match status" value="1"/>
</dbReference>
<dbReference type="GO" id="GO:0010181">
    <property type="term" value="F:FMN binding"/>
    <property type="evidence" value="ECO:0007669"/>
    <property type="project" value="InterPro"/>
</dbReference>
<dbReference type="Gene3D" id="3.40.50.360">
    <property type="match status" value="1"/>
</dbReference>
<dbReference type="Pfam" id="PF03929">
    <property type="entry name" value="PepSY_TM"/>
    <property type="match status" value="1"/>
</dbReference>
<dbReference type="RefSeq" id="WP_132031461.1">
    <property type="nucleotide sequence ID" value="NZ_SMAI01000006.1"/>
</dbReference>
<feature type="compositionally biased region" description="Low complexity" evidence="4">
    <location>
        <begin position="252"/>
        <end position="265"/>
    </location>
</feature>
<dbReference type="EMBL" id="SMAI01000006">
    <property type="protein sequence ID" value="TCT04689.1"/>
    <property type="molecule type" value="Genomic_DNA"/>
</dbReference>
<evidence type="ECO:0000256" key="5">
    <source>
        <dbReference type="SAM" id="Phobius"/>
    </source>
</evidence>
<evidence type="ECO:0000256" key="3">
    <source>
        <dbReference type="ARBA" id="ARBA00022982"/>
    </source>
</evidence>
<dbReference type="PANTHER" id="PTHR34219:SF3">
    <property type="entry name" value="BLL7967 PROTEIN"/>
    <property type="match status" value="1"/>
</dbReference>
<dbReference type="SUPFAM" id="SSF52343">
    <property type="entry name" value="Ferredoxin reductase-like, C-terminal NADP-linked domain"/>
    <property type="match status" value="1"/>
</dbReference>
<dbReference type="InterPro" id="IPR005625">
    <property type="entry name" value="PepSY-ass_TM"/>
</dbReference>
<feature type="domain" description="Flavodoxin-like" evidence="6">
    <location>
        <begin position="429"/>
        <end position="566"/>
    </location>
</feature>
<keyword evidence="5" id="KW-0812">Transmembrane</keyword>
<reference evidence="8 9" key="1">
    <citation type="submission" date="2019-03" db="EMBL/GenBank/DDBJ databases">
        <title>Genomic Encyclopedia of Type Strains, Phase IV (KMG-IV): sequencing the most valuable type-strain genomes for metagenomic binning, comparative biology and taxonomic classification.</title>
        <authorList>
            <person name="Goeker M."/>
        </authorList>
    </citation>
    <scope>NUCLEOTIDE SEQUENCE [LARGE SCALE GENOMIC DNA]</scope>
    <source>
        <strain evidence="8 9">DSM 9035</strain>
    </source>
</reference>
<gene>
    <name evidence="8" type="ORF">EDC64_106121</name>
</gene>
<feature type="compositionally biased region" description="Gly residues" evidence="4">
    <location>
        <begin position="266"/>
        <end position="276"/>
    </location>
</feature>
<dbReference type="SUPFAM" id="SSF52218">
    <property type="entry name" value="Flavoproteins"/>
    <property type="match status" value="1"/>
</dbReference>
<comment type="caution">
    <text evidence="8">The sequence shown here is derived from an EMBL/GenBank/DDBJ whole genome shotgun (WGS) entry which is preliminary data.</text>
</comment>
<name>A0A4R3LY21_9HYPH</name>
<keyword evidence="3" id="KW-0249">Electron transport</keyword>
<dbReference type="Proteomes" id="UP000294664">
    <property type="component" value="Unassembled WGS sequence"/>
</dbReference>
<dbReference type="InterPro" id="IPR008254">
    <property type="entry name" value="Flavodoxin/NO_synth"/>
</dbReference>
<dbReference type="InterPro" id="IPR001094">
    <property type="entry name" value="Flavdoxin-like"/>
</dbReference>
<dbReference type="InterPro" id="IPR039261">
    <property type="entry name" value="FNR_nucleotide-bd"/>
</dbReference>
<dbReference type="PRINTS" id="PR00369">
    <property type="entry name" value="FLAVODOXIN"/>
</dbReference>
<feature type="transmembrane region" description="Helical" evidence="5">
    <location>
        <begin position="192"/>
        <end position="214"/>
    </location>
</feature>
<evidence type="ECO:0000256" key="1">
    <source>
        <dbReference type="ARBA" id="ARBA00022630"/>
    </source>
</evidence>
<evidence type="ECO:0000259" key="6">
    <source>
        <dbReference type="PROSITE" id="PS50902"/>
    </source>
</evidence>
<keyword evidence="5" id="KW-0472">Membrane</keyword>
<evidence type="ECO:0000313" key="9">
    <source>
        <dbReference type="Proteomes" id="UP000294664"/>
    </source>
</evidence>
<feature type="domain" description="FAD-binding FR-type" evidence="7">
    <location>
        <begin position="580"/>
        <end position="746"/>
    </location>
</feature>
<keyword evidence="9" id="KW-1185">Reference proteome</keyword>
<dbReference type="PROSITE" id="PS50902">
    <property type="entry name" value="FLAVODOXIN_LIKE"/>
    <property type="match status" value="1"/>
</dbReference>
<sequence>MIKAVWFQLHWLLGITAGIVLAIVGVTGGMLSFEDKILDALNPGVRTVTERPGGLLAPDALLARVRANAPERTVTAVTVSTDPARAARVVLAPLPGQGGGPRGETRYVDPYDGAMLGDIRGLDFFRTTMQIHRWLAAGDVGKQIVGASTVALIVLSLTGLYLRWPRRMLNWRAWFALDIAHRGRSFLWELHSVIGTWVLPFYLLAALTGLYWSYDWYRSALFDLTGTPRPQQMRPGGPPPQAAQGGPGQGAPGPAAGSPGQPAQAGQGGRPQGGQSGRPQGAPRAALDIAALWPVFLKESGGFSTATLRLPQGNAQSLTISYQPHDPAHERANNTLVLDAAGTVREHRRYDDLPAGQKLMGSIFVLHSGAFFGLPGLILMMLASLVMPLFAITGWMLYLDRRKKKAQARAAARALPATPIAAAGTDAPVLVAFASQTGTAERLAWQSAGALQAAGLPVTVAPLASLAPDAIAAARRALFVVSTFGEGEAPDAARGFARRMAAAGRGLDHLDYGLLALGDRAYPHFCGFGQSLDAWLRTHGATPLFDRIEVDGEDPGALRHWQAQLGALSGLGTLPDWVAPRYEHWRLLARRCLNPGSSGLPTFHVALAPADGPLPDWRAGDIVEIGPRNGPAAVEAVLARHGLDGAAAVVAAGQTVPLRDVLARSLLPAATVTGGAQALADSLAPLPHREYSIASIPADGRLELVIRQTRNADSSLGIGSGWLTAHATEGETIDLRIRANPGFHGPDAARPMILIGNGTGLAGLRAHLKARIHGGGDRNWLLFGERNAAHDFYFRDEITAWQSAGALARLDLAFSRDQNARIYVQDRLRAAGADVAAWLKDGAAIYVCGSLKGMAPAVDQVLTDLIGAPAVEALAEERRYCRDVY</sequence>
<organism evidence="8 9">
    <name type="scientific">Aquabacter spiritensis</name>
    <dbReference type="NCBI Taxonomy" id="933073"/>
    <lineage>
        <taxon>Bacteria</taxon>
        <taxon>Pseudomonadati</taxon>
        <taxon>Pseudomonadota</taxon>
        <taxon>Alphaproteobacteria</taxon>
        <taxon>Hyphomicrobiales</taxon>
        <taxon>Xanthobacteraceae</taxon>
        <taxon>Aquabacter</taxon>
    </lineage>
</organism>
<dbReference type="InterPro" id="IPR001709">
    <property type="entry name" value="Flavoprot_Pyr_Nucl_cyt_Rdtase"/>
</dbReference>
<dbReference type="Gene3D" id="3.40.50.80">
    <property type="entry name" value="Nucleotide-binding domain of ferredoxin-NADP reductase (FNR) module"/>
    <property type="match status" value="1"/>
</dbReference>
<dbReference type="InterPro" id="IPR001433">
    <property type="entry name" value="OxRdtase_FAD/NAD-bd"/>
</dbReference>
<protein>
    <submittedName>
        <fullName evidence="8">Sulfite reductase (NADPH) flavoprotein alpha-component</fullName>
    </submittedName>
</protein>
<dbReference type="OrthoDB" id="9816402at2"/>
<dbReference type="SUPFAM" id="SSF63380">
    <property type="entry name" value="Riboflavin synthase domain-like"/>
    <property type="match status" value="1"/>
</dbReference>